<accession>A0A7S3TEI5</accession>
<feature type="compositionally biased region" description="Basic and acidic residues" evidence="1">
    <location>
        <begin position="49"/>
        <end position="62"/>
    </location>
</feature>
<sequence>MWSRICIWLLFAFAAPVRALWVAAGVRPMGVSRAARVLLTAQPIDKETTSAAEKPIKDDKPMESTAQVESPEVETGTEGLVQAASKPSEAQPPEAQLVVAASSPFTLQKRGDGWDDLRQALVNAGKERQPSLEQLQKNYVKPVERVAKVLADEVLETIPIKNVSEAKPKAESTVPSTPSSESPTPEFKPATRAAVWFANTLDGAVAAKQKKKASQQGINVVEPKTPSQKDTIVASFNIALLLAIPTVTLAILVSLFNDAVLK</sequence>
<evidence type="ECO:0000313" key="4">
    <source>
        <dbReference type="EMBL" id="CAE0581842.1"/>
    </source>
</evidence>
<proteinExistence type="predicted"/>
<keyword evidence="2" id="KW-0812">Transmembrane</keyword>
<feature type="region of interest" description="Disordered" evidence="1">
    <location>
        <begin position="166"/>
        <end position="187"/>
    </location>
</feature>
<feature type="signal peptide" evidence="3">
    <location>
        <begin position="1"/>
        <end position="19"/>
    </location>
</feature>
<keyword evidence="2" id="KW-0472">Membrane</keyword>
<organism evidence="4">
    <name type="scientific">Strombidinopsis acuminata</name>
    <dbReference type="NCBI Taxonomy" id="141414"/>
    <lineage>
        <taxon>Eukaryota</taxon>
        <taxon>Sar</taxon>
        <taxon>Alveolata</taxon>
        <taxon>Ciliophora</taxon>
        <taxon>Intramacronucleata</taxon>
        <taxon>Spirotrichea</taxon>
        <taxon>Choreotrichia</taxon>
        <taxon>Choreotrichida</taxon>
        <taxon>Strombidinopsidae</taxon>
        <taxon>Strombidinopsis</taxon>
    </lineage>
</organism>
<feature type="region of interest" description="Disordered" evidence="1">
    <location>
        <begin position="49"/>
        <end position="79"/>
    </location>
</feature>
<feature type="compositionally biased region" description="Low complexity" evidence="1">
    <location>
        <begin position="171"/>
        <end position="185"/>
    </location>
</feature>
<dbReference type="EMBL" id="HBIQ01079158">
    <property type="protein sequence ID" value="CAE0581842.1"/>
    <property type="molecule type" value="Transcribed_RNA"/>
</dbReference>
<name>A0A7S3TEI5_9SPIT</name>
<feature type="transmembrane region" description="Helical" evidence="2">
    <location>
        <begin position="232"/>
        <end position="256"/>
    </location>
</feature>
<feature type="chain" id="PRO_5031253629" description="Transmembrane protein" evidence="3">
    <location>
        <begin position="20"/>
        <end position="262"/>
    </location>
</feature>
<reference evidence="4" key="1">
    <citation type="submission" date="2021-01" db="EMBL/GenBank/DDBJ databases">
        <authorList>
            <person name="Corre E."/>
            <person name="Pelletier E."/>
            <person name="Niang G."/>
            <person name="Scheremetjew M."/>
            <person name="Finn R."/>
            <person name="Kale V."/>
            <person name="Holt S."/>
            <person name="Cochrane G."/>
            <person name="Meng A."/>
            <person name="Brown T."/>
            <person name="Cohen L."/>
        </authorList>
    </citation>
    <scope>NUCLEOTIDE SEQUENCE</scope>
    <source>
        <strain evidence="4">SPMC142</strain>
    </source>
</reference>
<keyword evidence="3" id="KW-0732">Signal</keyword>
<evidence type="ECO:0000256" key="3">
    <source>
        <dbReference type="SAM" id="SignalP"/>
    </source>
</evidence>
<gene>
    <name evidence="4" type="ORF">SACU0126_LOCUS25254</name>
</gene>
<evidence type="ECO:0000256" key="1">
    <source>
        <dbReference type="SAM" id="MobiDB-lite"/>
    </source>
</evidence>
<keyword evidence="2" id="KW-1133">Transmembrane helix</keyword>
<dbReference type="AlphaFoldDB" id="A0A7S3TEI5"/>
<evidence type="ECO:0000256" key="2">
    <source>
        <dbReference type="SAM" id="Phobius"/>
    </source>
</evidence>
<evidence type="ECO:0008006" key="5">
    <source>
        <dbReference type="Google" id="ProtNLM"/>
    </source>
</evidence>
<protein>
    <recommendedName>
        <fullName evidence="5">Transmembrane protein</fullName>
    </recommendedName>
</protein>